<proteinExistence type="inferred from homology"/>
<protein>
    <recommendedName>
        <fullName evidence="4">Solute-binding protein family 5 domain-containing protein</fullName>
    </recommendedName>
</protein>
<evidence type="ECO:0000256" key="3">
    <source>
        <dbReference type="ARBA" id="ARBA00022729"/>
    </source>
</evidence>
<dbReference type="EMBL" id="PCRM01000034">
    <property type="protein sequence ID" value="PIP21557.1"/>
    <property type="molecule type" value="Genomic_DNA"/>
</dbReference>
<keyword evidence="3" id="KW-0732">Signal</keyword>
<sequence>MGLGGLILKLKLTLSNVFQIIKKLFSYLIKPFKFVLRSLGNWTPLRKFKFAWQAFCVLEKYIIAILLLVILAANGKLIWDFYKIPKQYVPVAGGTFIEGIVIKNPTLAMEEAKNLTNCGLTAYSTDGKIIPAIAESWQISPDGKVYTFKIRQGFNLEEIKNAIDKAKWQGVETKIDGQNIQLTLAQPYAPFLSYTTQLILPYGPFQIEKSTKTEITLKRNDNFYQGKPYLNKVTLKFYPTDADLNIDFKLGRLTTAADVDSKRNYKTYQFPLPYSQMLFFNLKREILQDRTIRQAIAQNTPLDKDIELTLLTNDKDANVAQAEKSKEDLAKLRIKLNIISKDNLILQKVDIPTRNFDILLYEVNLGSDPDLYPLYHSSQISEQGMNLSSFSMPVVDKMLEEARTTLDENVRAADYAKVQKILDQEAPTIVLNKETYNWTVSAKVKGIIEGPRMSAAGRYLNIWQWYIKEKRVKK</sequence>
<dbReference type="AlphaFoldDB" id="A0A2G9YQN4"/>
<organism evidence="5 6">
    <name type="scientific">Candidatus Nealsonbacteria bacterium CG23_combo_of_CG06-09_8_20_14_all_40_13</name>
    <dbReference type="NCBI Taxonomy" id="1974724"/>
    <lineage>
        <taxon>Bacteria</taxon>
        <taxon>Candidatus Nealsoniibacteriota</taxon>
    </lineage>
</organism>
<name>A0A2G9YQN4_9BACT</name>
<dbReference type="PANTHER" id="PTHR30290">
    <property type="entry name" value="PERIPLASMIC BINDING COMPONENT OF ABC TRANSPORTER"/>
    <property type="match status" value="1"/>
</dbReference>
<evidence type="ECO:0000259" key="4">
    <source>
        <dbReference type="Pfam" id="PF00496"/>
    </source>
</evidence>
<keyword evidence="2" id="KW-0813">Transport</keyword>
<evidence type="ECO:0000313" key="6">
    <source>
        <dbReference type="Proteomes" id="UP000231567"/>
    </source>
</evidence>
<dbReference type="InterPro" id="IPR000914">
    <property type="entry name" value="SBP_5_dom"/>
</dbReference>
<dbReference type="SUPFAM" id="SSF53850">
    <property type="entry name" value="Periplasmic binding protein-like II"/>
    <property type="match status" value="1"/>
</dbReference>
<dbReference type="InterPro" id="IPR039424">
    <property type="entry name" value="SBP_5"/>
</dbReference>
<feature type="domain" description="Solute-binding protein family 5" evidence="4">
    <location>
        <begin position="128"/>
        <end position="297"/>
    </location>
</feature>
<dbReference type="Proteomes" id="UP000231567">
    <property type="component" value="Unassembled WGS sequence"/>
</dbReference>
<dbReference type="PANTHER" id="PTHR30290:SF9">
    <property type="entry name" value="OLIGOPEPTIDE-BINDING PROTEIN APPA"/>
    <property type="match status" value="1"/>
</dbReference>
<reference evidence="5 6" key="1">
    <citation type="submission" date="2017-09" db="EMBL/GenBank/DDBJ databases">
        <title>Depth-based differentiation of microbial function through sediment-hosted aquifers and enrichment of novel symbionts in the deep terrestrial subsurface.</title>
        <authorList>
            <person name="Probst A.J."/>
            <person name="Ladd B."/>
            <person name="Jarett J.K."/>
            <person name="Geller-Mcgrath D.E."/>
            <person name="Sieber C.M."/>
            <person name="Emerson J.B."/>
            <person name="Anantharaman K."/>
            <person name="Thomas B.C."/>
            <person name="Malmstrom R."/>
            <person name="Stieglmeier M."/>
            <person name="Klingl A."/>
            <person name="Woyke T."/>
            <person name="Ryan C.M."/>
            <person name="Banfield J.F."/>
        </authorList>
    </citation>
    <scope>NUCLEOTIDE SEQUENCE [LARGE SCALE GENOMIC DNA]</scope>
    <source>
        <strain evidence="5">CG23_combo_of_CG06-09_8_20_14_all_40_13</strain>
    </source>
</reference>
<dbReference type="GO" id="GO:0015833">
    <property type="term" value="P:peptide transport"/>
    <property type="evidence" value="ECO:0007669"/>
    <property type="project" value="TreeGrafter"/>
</dbReference>
<dbReference type="GO" id="GO:1904680">
    <property type="term" value="F:peptide transmembrane transporter activity"/>
    <property type="evidence" value="ECO:0007669"/>
    <property type="project" value="TreeGrafter"/>
</dbReference>
<comment type="caution">
    <text evidence="5">The sequence shown here is derived from an EMBL/GenBank/DDBJ whole genome shotgun (WGS) entry which is preliminary data.</text>
</comment>
<accession>A0A2G9YQN4</accession>
<comment type="similarity">
    <text evidence="1">Belongs to the bacterial solute-binding protein 5 family.</text>
</comment>
<dbReference type="Gene3D" id="3.10.105.10">
    <property type="entry name" value="Dipeptide-binding Protein, Domain 3"/>
    <property type="match status" value="2"/>
</dbReference>
<dbReference type="Gene3D" id="3.40.190.10">
    <property type="entry name" value="Periplasmic binding protein-like II"/>
    <property type="match status" value="3"/>
</dbReference>
<gene>
    <name evidence="5" type="ORF">COX39_02455</name>
</gene>
<dbReference type="Pfam" id="PF00496">
    <property type="entry name" value="SBP_bac_5"/>
    <property type="match status" value="1"/>
</dbReference>
<evidence type="ECO:0000256" key="2">
    <source>
        <dbReference type="ARBA" id="ARBA00022448"/>
    </source>
</evidence>
<evidence type="ECO:0000313" key="5">
    <source>
        <dbReference type="EMBL" id="PIP21557.1"/>
    </source>
</evidence>
<evidence type="ECO:0000256" key="1">
    <source>
        <dbReference type="ARBA" id="ARBA00005695"/>
    </source>
</evidence>